<evidence type="ECO:0000313" key="2">
    <source>
        <dbReference type="Proteomes" id="UP000801492"/>
    </source>
</evidence>
<proteinExistence type="predicted"/>
<accession>A0A8K0D1E7</accession>
<dbReference type="EMBL" id="VTPC01007132">
    <property type="protein sequence ID" value="KAF2894322.1"/>
    <property type="molecule type" value="Genomic_DNA"/>
</dbReference>
<comment type="caution">
    <text evidence="1">The sequence shown here is derived from an EMBL/GenBank/DDBJ whole genome shotgun (WGS) entry which is preliminary data.</text>
</comment>
<feature type="non-terminal residue" evidence="1">
    <location>
        <position position="87"/>
    </location>
</feature>
<dbReference type="OrthoDB" id="8193306at2759"/>
<name>A0A8K0D1E7_IGNLU</name>
<reference evidence="1" key="1">
    <citation type="submission" date="2019-08" db="EMBL/GenBank/DDBJ databases">
        <title>The genome of the North American firefly Photinus pyralis.</title>
        <authorList>
            <consortium name="Photinus pyralis genome working group"/>
            <person name="Fallon T.R."/>
            <person name="Sander Lower S.E."/>
            <person name="Weng J.-K."/>
        </authorList>
    </citation>
    <scope>NUCLEOTIDE SEQUENCE</scope>
    <source>
        <strain evidence="1">TRF0915ILg1</strain>
        <tissue evidence="1">Whole body</tissue>
    </source>
</reference>
<protein>
    <submittedName>
        <fullName evidence="1">Uncharacterized protein</fullName>
    </submittedName>
</protein>
<organism evidence="1 2">
    <name type="scientific">Ignelater luminosus</name>
    <name type="common">Cucubano</name>
    <name type="synonym">Pyrophorus luminosus</name>
    <dbReference type="NCBI Taxonomy" id="2038154"/>
    <lineage>
        <taxon>Eukaryota</taxon>
        <taxon>Metazoa</taxon>
        <taxon>Ecdysozoa</taxon>
        <taxon>Arthropoda</taxon>
        <taxon>Hexapoda</taxon>
        <taxon>Insecta</taxon>
        <taxon>Pterygota</taxon>
        <taxon>Neoptera</taxon>
        <taxon>Endopterygota</taxon>
        <taxon>Coleoptera</taxon>
        <taxon>Polyphaga</taxon>
        <taxon>Elateriformia</taxon>
        <taxon>Elateroidea</taxon>
        <taxon>Elateridae</taxon>
        <taxon>Agrypninae</taxon>
        <taxon>Pyrophorini</taxon>
        <taxon>Ignelater</taxon>
    </lineage>
</organism>
<keyword evidence="2" id="KW-1185">Reference proteome</keyword>
<sequence length="87" mass="10118">MSKEKIIKWGYDGSQQSQFKQKFNNSTDSDSNIFQSSLVPLRLVVRTNGETVKIIWQNPVPSSVRFCRPIHIRFISETKDITKEEKT</sequence>
<dbReference type="AlphaFoldDB" id="A0A8K0D1E7"/>
<dbReference type="Proteomes" id="UP000801492">
    <property type="component" value="Unassembled WGS sequence"/>
</dbReference>
<evidence type="ECO:0000313" key="1">
    <source>
        <dbReference type="EMBL" id="KAF2894322.1"/>
    </source>
</evidence>
<gene>
    <name evidence="1" type="ORF">ILUMI_11851</name>
</gene>